<dbReference type="PIRSF" id="PIRSF009467">
    <property type="entry name" value="Ureas_acces_UreF"/>
    <property type="match status" value="1"/>
</dbReference>
<accession>D6Z8F7</accession>
<evidence type="ECO:0000256" key="2">
    <source>
        <dbReference type="ARBA" id="ARBA00023186"/>
    </source>
</evidence>
<dbReference type="RefSeq" id="WP_013138690.1">
    <property type="nucleotide sequence ID" value="NC_014168.1"/>
</dbReference>
<evidence type="ECO:0000313" key="3">
    <source>
        <dbReference type="EMBL" id="ADG98237.1"/>
    </source>
</evidence>
<protein>
    <submittedName>
        <fullName evidence="3">Putative urease accessory protein</fullName>
    </submittedName>
</protein>
<reference evidence="3 4" key="1">
    <citation type="journal article" date="2010" name="Stand. Genomic Sci.">
        <title>Complete genome sequence of Segniliparus rotundus type strain (CDC 1076).</title>
        <authorList>
            <person name="Sikorski J."/>
            <person name="Lapidus A."/>
            <person name="Copeland A."/>
            <person name="Misra M."/>
            <person name="Glavina Del Rio T."/>
            <person name="Nolan M."/>
            <person name="Lucas S."/>
            <person name="Chen F."/>
            <person name="Tice H."/>
            <person name="Cheng J.F."/>
            <person name="Jando M."/>
            <person name="Schneider S."/>
            <person name="Bruce D."/>
            <person name="Goodwin L."/>
            <person name="Pitluck S."/>
            <person name="Liolios K."/>
            <person name="Mikhailova N."/>
            <person name="Pati A."/>
            <person name="Ivanova N."/>
            <person name="Mavromatis K."/>
            <person name="Chen A."/>
            <person name="Palaniappan K."/>
            <person name="Chertkov O."/>
            <person name="Land M."/>
            <person name="Hauser L."/>
            <person name="Chang Y.J."/>
            <person name="Jeffries C.D."/>
            <person name="Brettin T."/>
            <person name="Detter J.C."/>
            <person name="Han C."/>
            <person name="Rohde M."/>
            <person name="Goker M."/>
            <person name="Bristow J."/>
            <person name="Eisen J.A."/>
            <person name="Markowitz V."/>
            <person name="Hugenholtz P."/>
            <person name="Kyrpides N.C."/>
            <person name="Klenk H.P."/>
        </authorList>
    </citation>
    <scope>NUCLEOTIDE SEQUENCE [LARGE SCALE GENOMIC DNA]</scope>
    <source>
        <strain evidence="4">ATCC BAA-972 / CDC 1076 / CIP 108378 / DSM 44985 / JCM 13578</strain>
    </source>
</reference>
<proteinExistence type="predicted"/>
<name>D6Z8F7_SEGRD</name>
<dbReference type="STRING" id="640132.Srot_1777"/>
<keyword evidence="1" id="KW-0996">Nickel insertion</keyword>
<evidence type="ECO:0000256" key="1">
    <source>
        <dbReference type="ARBA" id="ARBA00022988"/>
    </source>
</evidence>
<dbReference type="AlphaFoldDB" id="D6Z8F7"/>
<dbReference type="Gene3D" id="1.10.4190.10">
    <property type="entry name" value="Urease accessory protein UreF"/>
    <property type="match status" value="1"/>
</dbReference>
<dbReference type="OrthoDB" id="3382047at2"/>
<keyword evidence="4" id="KW-1185">Reference proteome</keyword>
<dbReference type="InterPro" id="IPR002639">
    <property type="entry name" value="UreF"/>
</dbReference>
<dbReference type="Pfam" id="PF01730">
    <property type="entry name" value="UreF"/>
    <property type="match status" value="1"/>
</dbReference>
<dbReference type="InterPro" id="IPR038277">
    <property type="entry name" value="UreF_sf"/>
</dbReference>
<keyword evidence="2" id="KW-0143">Chaperone</keyword>
<dbReference type="GO" id="GO:0016151">
    <property type="term" value="F:nickel cation binding"/>
    <property type="evidence" value="ECO:0007669"/>
    <property type="project" value="InterPro"/>
</dbReference>
<dbReference type="PANTHER" id="PTHR33620:SF1">
    <property type="entry name" value="UREASE ACCESSORY PROTEIN F"/>
    <property type="match status" value="1"/>
</dbReference>
<dbReference type="PANTHER" id="PTHR33620">
    <property type="entry name" value="UREASE ACCESSORY PROTEIN F"/>
    <property type="match status" value="1"/>
</dbReference>
<gene>
    <name evidence="3" type="ordered locus">Srot_1777</name>
</gene>
<evidence type="ECO:0000313" key="4">
    <source>
        <dbReference type="Proteomes" id="UP000002247"/>
    </source>
</evidence>
<sequence length="212" mass="22067">MKSVSALLLALADSRLPTGAHAHSGSMEEAIASGVVVDLDSAEAFLVRKTKTTSLTGASIAAHLVAGHCDLPGAERIADARTPSPAARDASREQGRGLARLAKTSWPGFDTTELPHRPHLTTVLGALGRHLGLAPGDVAGLFVYTAMSAAATAAQRLLALDPSLMAAATLRLSALCDETAERAAEALHELSDPLGDILAERHELRDQALFRS</sequence>
<dbReference type="Proteomes" id="UP000002247">
    <property type="component" value="Chromosome"/>
</dbReference>
<dbReference type="eggNOG" id="COG0830">
    <property type="taxonomic scope" value="Bacteria"/>
</dbReference>
<dbReference type="EMBL" id="CP001958">
    <property type="protein sequence ID" value="ADG98237.1"/>
    <property type="molecule type" value="Genomic_DNA"/>
</dbReference>
<organism evidence="3 4">
    <name type="scientific">Segniliparus rotundus (strain ATCC BAA-972 / CDC 1076 / CIP 108378 / DSM 44985 / JCM 13578)</name>
    <dbReference type="NCBI Taxonomy" id="640132"/>
    <lineage>
        <taxon>Bacteria</taxon>
        <taxon>Bacillati</taxon>
        <taxon>Actinomycetota</taxon>
        <taxon>Actinomycetes</taxon>
        <taxon>Mycobacteriales</taxon>
        <taxon>Segniliparaceae</taxon>
        <taxon>Segniliparus</taxon>
    </lineage>
</organism>
<dbReference type="HOGENOM" id="CLU_049215_3_0_11"/>
<dbReference type="KEGG" id="srt:Srot_1777"/>